<keyword evidence="3" id="KW-1003">Cell membrane</keyword>
<feature type="transmembrane region" description="Helical" evidence="7">
    <location>
        <begin position="168"/>
        <end position="187"/>
    </location>
</feature>
<evidence type="ECO:0000259" key="8">
    <source>
        <dbReference type="Pfam" id="PF09335"/>
    </source>
</evidence>
<dbReference type="EMBL" id="CP003179">
    <property type="protein sequence ID" value="AEW05339.1"/>
    <property type="molecule type" value="Genomic_DNA"/>
</dbReference>
<dbReference type="AlphaFoldDB" id="G8U0N6"/>
<reference evidence="10" key="1">
    <citation type="submission" date="2011-12" db="EMBL/GenBank/DDBJ databases">
        <title>The complete genome of chromosome of Sulfobacillus acidophilus DSM 10332.</title>
        <authorList>
            <person name="Lucas S."/>
            <person name="Han J."/>
            <person name="Lapidus A."/>
            <person name="Bruce D."/>
            <person name="Goodwin L."/>
            <person name="Pitluck S."/>
            <person name="Peters L."/>
            <person name="Kyrpides N."/>
            <person name="Mavromatis K."/>
            <person name="Ivanova N."/>
            <person name="Mikhailova N."/>
            <person name="Chertkov O."/>
            <person name="Saunders E."/>
            <person name="Detter J.C."/>
            <person name="Tapia R."/>
            <person name="Han C."/>
            <person name="Land M."/>
            <person name="Hauser L."/>
            <person name="Markowitz V."/>
            <person name="Cheng J.-F."/>
            <person name="Hugenholtz P."/>
            <person name="Woyke T."/>
            <person name="Wu D."/>
            <person name="Pukall R."/>
            <person name="Gehrich-Schroeter G."/>
            <person name="Schneider S."/>
            <person name="Klenk H.-P."/>
            <person name="Eisen J.A."/>
        </authorList>
    </citation>
    <scope>NUCLEOTIDE SEQUENCE [LARGE SCALE GENOMIC DNA]</scope>
    <source>
        <strain evidence="10">ATCC 700253 / DSM 10332 / NAL</strain>
    </source>
</reference>
<evidence type="ECO:0000313" key="10">
    <source>
        <dbReference type="Proteomes" id="UP000005439"/>
    </source>
</evidence>
<keyword evidence="4 7" id="KW-0812">Transmembrane</keyword>
<evidence type="ECO:0000256" key="4">
    <source>
        <dbReference type="ARBA" id="ARBA00022692"/>
    </source>
</evidence>
<protein>
    <submittedName>
        <fullName evidence="9">SNARE associated Golgi protein-like protein</fullName>
    </submittedName>
</protein>
<dbReference type="Pfam" id="PF09335">
    <property type="entry name" value="VTT_dom"/>
    <property type="match status" value="1"/>
</dbReference>
<dbReference type="HOGENOM" id="CLU_044208_1_2_9"/>
<name>G8U0N6_SULAD</name>
<accession>G8U0N6</accession>
<evidence type="ECO:0000256" key="6">
    <source>
        <dbReference type="ARBA" id="ARBA00023136"/>
    </source>
</evidence>
<evidence type="ECO:0000256" key="3">
    <source>
        <dbReference type="ARBA" id="ARBA00022475"/>
    </source>
</evidence>
<keyword evidence="10" id="KW-1185">Reference proteome</keyword>
<dbReference type="PANTHER" id="PTHR42709">
    <property type="entry name" value="ALKALINE PHOSPHATASE LIKE PROTEIN"/>
    <property type="match status" value="1"/>
</dbReference>
<proteinExistence type="inferred from homology"/>
<organism evidence="9 10">
    <name type="scientific">Sulfobacillus acidophilus (strain ATCC 700253 / DSM 10332 / NAL)</name>
    <dbReference type="NCBI Taxonomy" id="679936"/>
    <lineage>
        <taxon>Bacteria</taxon>
        <taxon>Bacillati</taxon>
        <taxon>Bacillota</taxon>
        <taxon>Clostridia</taxon>
        <taxon>Eubacteriales</taxon>
        <taxon>Clostridiales Family XVII. Incertae Sedis</taxon>
        <taxon>Sulfobacillus</taxon>
    </lineage>
</organism>
<dbReference type="InterPro" id="IPR051311">
    <property type="entry name" value="DedA_domain"/>
</dbReference>
<dbReference type="PATRIC" id="fig|679936.5.peg.1912"/>
<feature type="transmembrane region" description="Helical" evidence="7">
    <location>
        <begin position="136"/>
        <end position="156"/>
    </location>
</feature>
<dbReference type="KEGG" id="sap:Sulac_1846"/>
<keyword evidence="5 7" id="KW-1133">Transmembrane helix</keyword>
<evidence type="ECO:0000256" key="7">
    <source>
        <dbReference type="SAM" id="Phobius"/>
    </source>
</evidence>
<sequence>MLSHVTNAILALGVYGVLIGMILESCYIPVPSEIILPYAGYLVYSGRASFVGAVLAGLVGGLIGASIGYLIARYGGRPLVERYGRYVGIHARGLDRAESWFRRHGDGAVFFGRLLPGIRTYISLPAGVAEMPWGRFLVFTFLGALPWTVLFTYVGYALGQHWTQVGSYSHAFFAVTLIALIIWLGWLRRRRKAG</sequence>
<keyword evidence="6 7" id="KW-0472">Membrane</keyword>
<dbReference type="InterPro" id="IPR032816">
    <property type="entry name" value="VTT_dom"/>
</dbReference>
<dbReference type="STRING" id="679936.Sulac_1846"/>
<comment type="subcellular location">
    <subcellularLocation>
        <location evidence="1">Cell membrane</location>
        <topology evidence="1">Multi-pass membrane protein</topology>
    </subcellularLocation>
</comment>
<feature type="transmembrane region" description="Helical" evidence="7">
    <location>
        <begin position="50"/>
        <end position="72"/>
    </location>
</feature>
<feature type="domain" description="VTT" evidence="8">
    <location>
        <begin position="30"/>
        <end position="156"/>
    </location>
</feature>
<gene>
    <name evidence="9" type="ordered locus">Sulac_1846</name>
</gene>
<dbReference type="Proteomes" id="UP000005439">
    <property type="component" value="Chromosome"/>
</dbReference>
<reference evidence="9 10" key="2">
    <citation type="journal article" date="2012" name="Stand. Genomic Sci.">
        <title>Complete genome sequence of the moderately thermophilic mineral-sulfide-oxidizing firmicute Sulfobacillus acidophilus type strain (NAL(T)).</title>
        <authorList>
            <person name="Anderson I."/>
            <person name="Chertkov O."/>
            <person name="Chen A."/>
            <person name="Saunders E."/>
            <person name="Lapidus A."/>
            <person name="Nolan M."/>
            <person name="Lucas S."/>
            <person name="Hammon N."/>
            <person name="Deshpande S."/>
            <person name="Cheng J.F."/>
            <person name="Han C."/>
            <person name="Tapia R."/>
            <person name="Goodwin L.A."/>
            <person name="Pitluck S."/>
            <person name="Liolios K."/>
            <person name="Pagani I."/>
            <person name="Ivanova N."/>
            <person name="Mikhailova N."/>
            <person name="Pati A."/>
            <person name="Palaniappan K."/>
            <person name="Land M."/>
            <person name="Pan C."/>
            <person name="Rohde M."/>
            <person name="Pukall R."/>
            <person name="Goker M."/>
            <person name="Detter J.C."/>
            <person name="Woyke T."/>
            <person name="Bristow J."/>
            <person name="Eisen J.A."/>
            <person name="Markowitz V."/>
            <person name="Hugenholtz P."/>
            <person name="Kyrpides N.C."/>
            <person name="Klenk H.P."/>
            <person name="Mavromatis K."/>
        </authorList>
    </citation>
    <scope>NUCLEOTIDE SEQUENCE [LARGE SCALE GENOMIC DNA]</scope>
    <source>
        <strain evidence="10">ATCC 700253 / DSM 10332 / NAL</strain>
    </source>
</reference>
<evidence type="ECO:0000256" key="5">
    <source>
        <dbReference type="ARBA" id="ARBA00022989"/>
    </source>
</evidence>
<evidence type="ECO:0000256" key="1">
    <source>
        <dbReference type="ARBA" id="ARBA00004651"/>
    </source>
</evidence>
<comment type="similarity">
    <text evidence="2">Belongs to the DedA family.</text>
</comment>
<feature type="transmembrane region" description="Helical" evidence="7">
    <location>
        <begin position="7"/>
        <end position="30"/>
    </location>
</feature>
<dbReference type="GO" id="GO:0005886">
    <property type="term" value="C:plasma membrane"/>
    <property type="evidence" value="ECO:0007669"/>
    <property type="project" value="UniProtKB-SubCell"/>
</dbReference>
<evidence type="ECO:0000256" key="2">
    <source>
        <dbReference type="ARBA" id="ARBA00010792"/>
    </source>
</evidence>
<dbReference type="PANTHER" id="PTHR42709:SF6">
    <property type="entry name" value="UNDECAPRENYL PHOSPHATE TRANSPORTER A"/>
    <property type="match status" value="1"/>
</dbReference>
<evidence type="ECO:0000313" key="9">
    <source>
        <dbReference type="EMBL" id="AEW05339.1"/>
    </source>
</evidence>